<proteinExistence type="predicted"/>
<dbReference type="Proteomes" id="UP000288216">
    <property type="component" value="Unassembled WGS sequence"/>
</dbReference>
<dbReference type="EMBL" id="BFAA01003602">
    <property type="protein sequence ID" value="GCB72192.1"/>
    <property type="molecule type" value="Genomic_DNA"/>
</dbReference>
<comment type="caution">
    <text evidence="1">The sequence shown here is derived from an EMBL/GenBank/DDBJ whole genome shotgun (WGS) entry which is preliminary data.</text>
</comment>
<gene>
    <name evidence="1" type="ORF">scyTo_0009052</name>
</gene>
<reference evidence="1 2" key="1">
    <citation type="journal article" date="2018" name="Nat. Ecol. Evol.">
        <title>Shark genomes provide insights into elasmobranch evolution and the origin of vertebrates.</title>
        <authorList>
            <person name="Hara Y"/>
            <person name="Yamaguchi K"/>
            <person name="Onimaru K"/>
            <person name="Kadota M"/>
            <person name="Koyanagi M"/>
            <person name="Keeley SD"/>
            <person name="Tatsumi K"/>
            <person name="Tanaka K"/>
            <person name="Motone F"/>
            <person name="Kageyama Y"/>
            <person name="Nozu R"/>
            <person name="Adachi N"/>
            <person name="Nishimura O"/>
            <person name="Nakagawa R"/>
            <person name="Tanegashima C"/>
            <person name="Kiyatake I"/>
            <person name="Matsumoto R"/>
            <person name="Murakumo K"/>
            <person name="Nishida K"/>
            <person name="Terakita A"/>
            <person name="Kuratani S"/>
            <person name="Sato K"/>
            <person name="Hyodo S Kuraku.S."/>
        </authorList>
    </citation>
    <scope>NUCLEOTIDE SEQUENCE [LARGE SCALE GENOMIC DNA]</scope>
</reference>
<sequence length="69" mass="7801">MSGLTERTDKGCTGLDRAPCDGGVYLWLAQRRAWWKVCRQNRCTSGREDGLDSAIKALFVKAAEWMVQH</sequence>
<protein>
    <submittedName>
        <fullName evidence="1">Uncharacterized protein</fullName>
    </submittedName>
</protein>
<evidence type="ECO:0000313" key="1">
    <source>
        <dbReference type="EMBL" id="GCB72192.1"/>
    </source>
</evidence>
<dbReference type="AlphaFoldDB" id="A0A401PGD2"/>
<organism evidence="1 2">
    <name type="scientific">Scyliorhinus torazame</name>
    <name type="common">Cloudy catshark</name>
    <name type="synonym">Catulus torazame</name>
    <dbReference type="NCBI Taxonomy" id="75743"/>
    <lineage>
        <taxon>Eukaryota</taxon>
        <taxon>Metazoa</taxon>
        <taxon>Chordata</taxon>
        <taxon>Craniata</taxon>
        <taxon>Vertebrata</taxon>
        <taxon>Chondrichthyes</taxon>
        <taxon>Elasmobranchii</taxon>
        <taxon>Galeomorphii</taxon>
        <taxon>Galeoidea</taxon>
        <taxon>Carcharhiniformes</taxon>
        <taxon>Scyliorhinidae</taxon>
        <taxon>Scyliorhinus</taxon>
    </lineage>
</organism>
<keyword evidence="2" id="KW-1185">Reference proteome</keyword>
<accession>A0A401PGD2</accession>
<evidence type="ECO:0000313" key="2">
    <source>
        <dbReference type="Proteomes" id="UP000288216"/>
    </source>
</evidence>
<name>A0A401PGD2_SCYTO</name>